<dbReference type="Gene3D" id="2.60.120.380">
    <property type="match status" value="1"/>
</dbReference>
<dbReference type="EMBL" id="CAIIXF020000011">
    <property type="protein sequence ID" value="CAH1798554.1"/>
    <property type="molecule type" value="Genomic_DNA"/>
</dbReference>
<dbReference type="PRINTS" id="PR00704">
    <property type="entry name" value="CALPAIN"/>
</dbReference>
<evidence type="ECO:0000256" key="6">
    <source>
        <dbReference type="SAM" id="MobiDB-lite"/>
    </source>
</evidence>
<feature type="compositionally biased region" description="Basic and acidic residues" evidence="6">
    <location>
        <begin position="126"/>
        <end position="138"/>
    </location>
</feature>
<reference evidence="7" key="1">
    <citation type="submission" date="2022-03" db="EMBL/GenBank/DDBJ databases">
        <authorList>
            <person name="Martin C."/>
        </authorList>
    </citation>
    <scope>NUCLEOTIDE SEQUENCE</scope>
</reference>
<dbReference type="SMART" id="SM00230">
    <property type="entry name" value="CysPc"/>
    <property type="match status" value="1"/>
</dbReference>
<feature type="region of interest" description="Disordered" evidence="6">
    <location>
        <begin position="65"/>
        <end position="139"/>
    </location>
</feature>
<dbReference type="Pfam" id="PF01067">
    <property type="entry name" value="Calpain_III"/>
    <property type="match status" value="1"/>
</dbReference>
<dbReference type="Gene3D" id="3.90.70.10">
    <property type="entry name" value="Cysteine proteinases"/>
    <property type="match status" value="1"/>
</dbReference>
<dbReference type="PANTHER" id="PTHR10183:SF379">
    <property type="entry name" value="CALPAIN-5"/>
    <property type="match status" value="1"/>
</dbReference>
<dbReference type="GO" id="GO:0006508">
    <property type="term" value="P:proteolysis"/>
    <property type="evidence" value="ECO:0007669"/>
    <property type="project" value="UniProtKB-KW"/>
</dbReference>
<dbReference type="InterPro" id="IPR022682">
    <property type="entry name" value="Calpain_domain_III"/>
</dbReference>
<dbReference type="PANTHER" id="PTHR10183">
    <property type="entry name" value="CALPAIN"/>
    <property type="match status" value="1"/>
</dbReference>
<feature type="compositionally biased region" description="Basic and acidic residues" evidence="6">
    <location>
        <begin position="101"/>
        <end position="111"/>
    </location>
</feature>
<keyword evidence="2" id="KW-0645">Protease</keyword>
<dbReference type="InterPro" id="IPR001300">
    <property type="entry name" value="Peptidase_C2_calpain_cat"/>
</dbReference>
<dbReference type="GO" id="GO:0004198">
    <property type="term" value="F:calcium-dependent cysteine-type endopeptidase activity"/>
    <property type="evidence" value="ECO:0007669"/>
    <property type="project" value="InterPro"/>
</dbReference>
<dbReference type="Proteomes" id="UP000749559">
    <property type="component" value="Unassembled WGS sequence"/>
</dbReference>
<evidence type="ECO:0000256" key="5">
    <source>
        <dbReference type="PROSITE-ProRule" id="PRU00239"/>
    </source>
</evidence>
<keyword evidence="8" id="KW-1185">Reference proteome</keyword>
<protein>
    <submittedName>
        <fullName evidence="7">Uncharacterized protein</fullName>
    </submittedName>
</protein>
<dbReference type="Pfam" id="PF00648">
    <property type="entry name" value="Peptidase_C2"/>
    <property type="match status" value="1"/>
</dbReference>
<feature type="compositionally biased region" description="Polar residues" evidence="6">
    <location>
        <begin position="65"/>
        <end position="88"/>
    </location>
</feature>
<proteinExistence type="inferred from homology"/>
<evidence type="ECO:0000313" key="8">
    <source>
        <dbReference type="Proteomes" id="UP000749559"/>
    </source>
</evidence>
<dbReference type="InterPro" id="IPR036213">
    <property type="entry name" value="Calpain_III_sf"/>
</dbReference>
<comment type="caution">
    <text evidence="7">The sequence shown here is derived from an EMBL/GenBank/DDBJ whole genome shotgun (WGS) entry which is preliminary data.</text>
</comment>
<comment type="caution">
    <text evidence="5">Lacks conserved residue(s) required for the propagation of feature annotation.</text>
</comment>
<evidence type="ECO:0000313" key="7">
    <source>
        <dbReference type="EMBL" id="CAH1798554.1"/>
    </source>
</evidence>
<evidence type="ECO:0000256" key="4">
    <source>
        <dbReference type="ARBA" id="ARBA00022807"/>
    </source>
</evidence>
<organism evidence="7 8">
    <name type="scientific">Owenia fusiformis</name>
    <name type="common">Polychaete worm</name>
    <dbReference type="NCBI Taxonomy" id="6347"/>
    <lineage>
        <taxon>Eukaryota</taxon>
        <taxon>Metazoa</taxon>
        <taxon>Spiralia</taxon>
        <taxon>Lophotrochozoa</taxon>
        <taxon>Annelida</taxon>
        <taxon>Polychaeta</taxon>
        <taxon>Sedentaria</taxon>
        <taxon>Canalipalpata</taxon>
        <taxon>Sabellida</taxon>
        <taxon>Oweniida</taxon>
        <taxon>Oweniidae</taxon>
        <taxon>Owenia</taxon>
    </lineage>
</organism>
<name>A0A8J1TDB7_OWEFU</name>
<dbReference type="SUPFAM" id="SSF49758">
    <property type="entry name" value="Calpain large subunit, middle domain (domain III)"/>
    <property type="match status" value="1"/>
</dbReference>
<evidence type="ECO:0000256" key="1">
    <source>
        <dbReference type="ARBA" id="ARBA00007623"/>
    </source>
</evidence>
<accession>A0A8J1TDB7</accession>
<sequence>MGCNNSSLKKEHNSNRKDAGENPIRIEYIFQREGMVLFQSGYLIEKPKHLVNLALVGSKLEVIPTTESRQSTQIGSSYTKDKNQNNARVLSKHENSRRKVKEVSSEKEIKLSRSMKSKLANSHHSSSHESIVKDDAKPVHNASKTFTKTSIGLSNGDHPVHVKPRWNQNHTVARNNSNNNTPSIIRIGSNHTSQESFWEQNINICRKETKRLLPSPVAKEIQKYNPDARKILNRLSNVWISYQGALWLDQEYQYWESMGDVHPHPQFIKWQRSWEGFNIKKPVCLYTKGDFPIALDIKQGKLKDSAFLSVLVSIIEHKAMYKAIVPKDAYPVNTKLYNGQFYCNMWVEGELTRVYVDDCLPCSHSSVWGAKTSTPGEMWLPLLEKAYSKVCGSYGSIEAASPAMAFLALTGGVTECIPIMATSKIPVIDYMKPALNSGALVVAHSNLLSDDPESNNNHQQLYFTVTGIASVQMASSEFHVIQLWSPASLKQFSVLNILSLTQTTYPHMVGDLEIPSSILQELLPRNRHKREFWLPLENFLDLFDKLYICSIAPPIAQTLFSTLMKHEVQIHGEWKGRENTKSETPMFKFEVKGKCKTPVVLQLVQNILALERYQEKHPTLVDMRLDVYRIDHEEKTEKISGLKLVLDDLLVDRGYHATRVLSYRYTLTPGDYILIPRRISGTKDIRFYIRLFSDIMVPYSEIREPTQLFIRSPLKTDKEPTSDVDNKVSSVRGVYLEMEPDKPGKGSHIRSHQYIIKVKRGSSIPIRLALTQETVKPQIVLGFHVYAIKKASDFPLDRVYPKGLLVKPTEQPSNLQKTFNYQREYELSPGIYVVMLNTDEIKARKWVALTLHNYLKHNDVTFQTVV</sequence>
<dbReference type="InterPro" id="IPR038765">
    <property type="entry name" value="Papain-like_cys_pep_sf"/>
</dbReference>
<comment type="similarity">
    <text evidence="1">Belongs to the peptidase C2 family.</text>
</comment>
<evidence type="ECO:0000256" key="3">
    <source>
        <dbReference type="ARBA" id="ARBA00022801"/>
    </source>
</evidence>
<keyword evidence="3" id="KW-0378">Hydrolase</keyword>
<gene>
    <name evidence="7" type="ORF">OFUS_LOCUS22687</name>
</gene>
<dbReference type="SUPFAM" id="SSF54001">
    <property type="entry name" value="Cysteine proteinases"/>
    <property type="match status" value="1"/>
</dbReference>
<keyword evidence="4" id="KW-0788">Thiol protease</keyword>
<evidence type="ECO:0000256" key="2">
    <source>
        <dbReference type="ARBA" id="ARBA00022670"/>
    </source>
</evidence>
<dbReference type="PROSITE" id="PS50203">
    <property type="entry name" value="CALPAIN_CAT"/>
    <property type="match status" value="1"/>
</dbReference>
<dbReference type="OrthoDB" id="424753at2759"/>
<dbReference type="InterPro" id="IPR022684">
    <property type="entry name" value="Calpain_cysteine_protease"/>
</dbReference>
<dbReference type="AlphaFoldDB" id="A0A8J1TDB7"/>